<keyword evidence="2 15" id="KW-0328">Glycosyltransferase</keyword>
<dbReference type="RefSeq" id="XP_035340290.1">
    <property type="nucleotide sequence ID" value="XM_035484397.1"/>
</dbReference>
<name>A0A7H8QKU1_TALRU</name>
<dbReference type="FunFam" id="1.20.142.10:FF:000002">
    <property type="entry name" value="Poly [ADP-ribose] polymerase"/>
    <property type="match status" value="1"/>
</dbReference>
<dbReference type="GO" id="GO:0008270">
    <property type="term" value="F:zinc ion binding"/>
    <property type="evidence" value="ECO:0007669"/>
    <property type="project" value="UniProtKB-KW"/>
</dbReference>
<keyword evidence="11" id="KW-0238">DNA-binding</keyword>
<evidence type="ECO:0000259" key="19">
    <source>
        <dbReference type="PROSITE" id="PS51060"/>
    </source>
</evidence>
<evidence type="ECO:0000259" key="17">
    <source>
        <dbReference type="PROSITE" id="PS50172"/>
    </source>
</evidence>
<evidence type="ECO:0000313" key="22">
    <source>
        <dbReference type="Proteomes" id="UP000509510"/>
    </source>
</evidence>
<feature type="region of interest" description="Disordered" evidence="16">
    <location>
        <begin position="275"/>
        <end position="306"/>
    </location>
</feature>
<accession>A0A7H8QKU1</accession>
<dbReference type="SMART" id="SM00292">
    <property type="entry name" value="BRCT"/>
    <property type="match status" value="1"/>
</dbReference>
<dbReference type="SUPFAM" id="SSF142921">
    <property type="entry name" value="WGR domain-like"/>
    <property type="match status" value="1"/>
</dbReference>
<dbReference type="Gene3D" id="3.90.228.10">
    <property type="match status" value="1"/>
</dbReference>
<dbReference type="InterPro" id="IPR036616">
    <property type="entry name" value="Poly(ADP-ribose)pol_reg_dom_sf"/>
</dbReference>
<evidence type="ECO:0000256" key="10">
    <source>
        <dbReference type="ARBA" id="ARBA00023027"/>
    </source>
</evidence>
<dbReference type="PROSITE" id="PS50172">
    <property type="entry name" value="BRCT"/>
    <property type="match status" value="1"/>
</dbReference>
<dbReference type="CDD" id="cd17747">
    <property type="entry name" value="BRCT_PARP1"/>
    <property type="match status" value="1"/>
</dbReference>
<dbReference type="PROSITE" id="PS51059">
    <property type="entry name" value="PARP_CATALYTIC"/>
    <property type="match status" value="1"/>
</dbReference>
<comment type="similarity">
    <text evidence="13">Belongs to the ARTD/PARP family.</text>
</comment>
<keyword evidence="9" id="KW-0862">Zinc</keyword>
<evidence type="ECO:0000256" key="9">
    <source>
        <dbReference type="ARBA" id="ARBA00022833"/>
    </source>
</evidence>
<dbReference type="GO" id="GO:0070212">
    <property type="term" value="P:protein poly-ADP-ribosylation"/>
    <property type="evidence" value="ECO:0007669"/>
    <property type="project" value="TreeGrafter"/>
</dbReference>
<dbReference type="SUPFAM" id="SSF47587">
    <property type="entry name" value="Domain of poly(ADP-ribose) polymerase"/>
    <property type="match status" value="1"/>
</dbReference>
<dbReference type="GO" id="GO:1990404">
    <property type="term" value="F:NAD+-protein mono-ADP-ribosyltransferase activity"/>
    <property type="evidence" value="ECO:0007669"/>
    <property type="project" value="TreeGrafter"/>
</dbReference>
<dbReference type="GO" id="GO:0005730">
    <property type="term" value="C:nucleolus"/>
    <property type="evidence" value="ECO:0007669"/>
    <property type="project" value="TreeGrafter"/>
</dbReference>
<dbReference type="GO" id="GO:0003677">
    <property type="term" value="F:DNA binding"/>
    <property type="evidence" value="ECO:0007669"/>
    <property type="project" value="UniProtKB-KW"/>
</dbReference>
<feature type="compositionally biased region" description="Low complexity" evidence="16">
    <location>
        <begin position="125"/>
        <end position="140"/>
    </location>
</feature>
<protein>
    <recommendedName>
        <fullName evidence="15">Poly [ADP-ribose] polymerase</fullName>
        <shortName evidence="15">PARP</shortName>
        <ecNumber evidence="15">2.4.2.-</ecNumber>
    </recommendedName>
</protein>
<keyword evidence="5" id="KW-0479">Metal-binding</keyword>
<dbReference type="InterPro" id="IPR036930">
    <property type="entry name" value="WGR_dom_sf"/>
</dbReference>
<feature type="domain" description="PARP catalytic" evidence="18">
    <location>
        <begin position="432"/>
        <end position="665"/>
    </location>
</feature>
<dbReference type="Pfam" id="PF02877">
    <property type="entry name" value="PARP_reg"/>
    <property type="match status" value="1"/>
</dbReference>
<evidence type="ECO:0000256" key="12">
    <source>
        <dbReference type="ARBA" id="ARBA00023242"/>
    </source>
</evidence>
<dbReference type="InterPro" id="IPR036420">
    <property type="entry name" value="BRCT_dom_sf"/>
</dbReference>
<keyword evidence="6" id="KW-0677">Repeat</keyword>
<evidence type="ECO:0000256" key="7">
    <source>
        <dbReference type="ARBA" id="ARBA00022765"/>
    </source>
</evidence>
<evidence type="ECO:0000256" key="15">
    <source>
        <dbReference type="RuleBase" id="RU362114"/>
    </source>
</evidence>
<dbReference type="PROSITE" id="PS51060">
    <property type="entry name" value="PARP_ALPHA_HD"/>
    <property type="match status" value="1"/>
</dbReference>
<dbReference type="Pfam" id="PF05406">
    <property type="entry name" value="WGR"/>
    <property type="match status" value="1"/>
</dbReference>
<dbReference type="EMBL" id="CP055898">
    <property type="protein sequence ID" value="QKX54111.1"/>
    <property type="molecule type" value="Genomic_DNA"/>
</dbReference>
<evidence type="ECO:0000256" key="2">
    <source>
        <dbReference type="ARBA" id="ARBA00022676"/>
    </source>
</evidence>
<keyword evidence="22" id="KW-1185">Reference proteome</keyword>
<dbReference type="Gene3D" id="2.20.140.10">
    <property type="entry name" value="WGR domain"/>
    <property type="match status" value="1"/>
</dbReference>
<dbReference type="GO" id="GO:0006302">
    <property type="term" value="P:double-strand break repair"/>
    <property type="evidence" value="ECO:0007669"/>
    <property type="project" value="TreeGrafter"/>
</dbReference>
<feature type="domain" description="BRCT" evidence="17">
    <location>
        <begin position="10"/>
        <end position="103"/>
    </location>
</feature>
<keyword evidence="7" id="KW-0013">ADP-ribosylation</keyword>
<keyword evidence="10 15" id="KW-0520">NAD</keyword>
<dbReference type="PROSITE" id="PS51977">
    <property type="entry name" value="WGR"/>
    <property type="match status" value="1"/>
</dbReference>
<dbReference type="Gene3D" id="1.20.142.10">
    <property type="entry name" value="Poly(ADP-ribose) polymerase, regulatory domain"/>
    <property type="match status" value="1"/>
</dbReference>
<feature type="domain" description="PARP alpha-helical" evidence="19">
    <location>
        <begin position="303"/>
        <end position="422"/>
    </location>
</feature>
<dbReference type="Gene3D" id="3.40.50.10190">
    <property type="entry name" value="BRCT domain"/>
    <property type="match status" value="1"/>
</dbReference>
<dbReference type="PANTHER" id="PTHR10459:SF60">
    <property type="entry name" value="POLY [ADP-RIBOSE] POLYMERASE 2"/>
    <property type="match status" value="1"/>
</dbReference>
<feature type="domain" description="WGR" evidence="20">
    <location>
        <begin position="173"/>
        <end position="269"/>
    </location>
</feature>
<evidence type="ECO:0000313" key="21">
    <source>
        <dbReference type="EMBL" id="QKX54111.1"/>
    </source>
</evidence>
<dbReference type="GO" id="GO:0016779">
    <property type="term" value="F:nucleotidyltransferase activity"/>
    <property type="evidence" value="ECO:0007669"/>
    <property type="project" value="UniProtKB-KW"/>
</dbReference>
<comment type="subcellular location">
    <subcellularLocation>
        <location evidence="1">Nucleus</location>
    </subcellularLocation>
</comment>
<dbReference type="Pfam" id="PF00533">
    <property type="entry name" value="BRCT"/>
    <property type="match status" value="1"/>
</dbReference>
<dbReference type="PANTHER" id="PTHR10459">
    <property type="entry name" value="DNA LIGASE"/>
    <property type="match status" value="1"/>
</dbReference>
<evidence type="ECO:0000256" key="4">
    <source>
        <dbReference type="ARBA" id="ARBA00022695"/>
    </source>
</evidence>
<dbReference type="InterPro" id="IPR004102">
    <property type="entry name" value="Poly(ADP-ribose)pol_reg_dom"/>
</dbReference>
<evidence type="ECO:0000256" key="8">
    <source>
        <dbReference type="ARBA" id="ARBA00022771"/>
    </source>
</evidence>
<dbReference type="InterPro" id="IPR050800">
    <property type="entry name" value="ARTD/PARP"/>
</dbReference>
<evidence type="ECO:0000256" key="13">
    <source>
        <dbReference type="ARBA" id="ARBA00024347"/>
    </source>
</evidence>
<feature type="compositionally biased region" description="Low complexity" evidence="16">
    <location>
        <begin position="104"/>
        <end position="114"/>
    </location>
</feature>
<evidence type="ECO:0000256" key="3">
    <source>
        <dbReference type="ARBA" id="ARBA00022679"/>
    </source>
</evidence>
<dbReference type="FunFam" id="3.90.228.10:FF:000002">
    <property type="entry name" value="Poly [ADP-ribose] polymerase"/>
    <property type="match status" value="1"/>
</dbReference>
<evidence type="ECO:0000256" key="5">
    <source>
        <dbReference type="ARBA" id="ARBA00022723"/>
    </source>
</evidence>
<evidence type="ECO:0000256" key="1">
    <source>
        <dbReference type="ARBA" id="ARBA00004123"/>
    </source>
</evidence>
<dbReference type="Proteomes" id="UP000509510">
    <property type="component" value="Chromosome I"/>
</dbReference>
<dbReference type="GO" id="GO:0003950">
    <property type="term" value="F:NAD+ poly-ADP-ribosyltransferase activity"/>
    <property type="evidence" value="ECO:0007669"/>
    <property type="project" value="UniProtKB-UniRule"/>
</dbReference>
<comment type="catalytic activity">
    <reaction evidence="14">
        <text>NAD(+) + (ADP-D-ribosyl)n-acceptor = nicotinamide + (ADP-D-ribosyl)n+1-acceptor + H(+).</text>
        <dbReference type="EC" id="2.4.2.30"/>
    </reaction>
</comment>
<evidence type="ECO:0000256" key="11">
    <source>
        <dbReference type="ARBA" id="ARBA00023125"/>
    </source>
</evidence>
<sequence length="665" mass="73078">MARKTAQKTTKPLPLEGCSIATSGKFPGTTQAALATRITSLGATVVSKVTADTTFLIATEKDYESNSTKVKSAASHNVPVVKVEWLDECVSADKKADEAQFLLSSSPNSTSASLQAANGSKKRPASASSPSPVAQDASQPKKPKIDQDAKVGDGQNSKSKKLVISVDEYCPGSYEVYIEDDGTIMDASLNQTNASANNNKFYKVQLVCNGARSDFKTWTRWGRVGERGQSSLLGDGSLNDAVKNFEKKFREKSGLKWSDRGLEPKTGKYAYIERSYDPDSDDEEDASSNVDANAEESRTKPTKSALEPPVQNLMKLIFNQSYFDATMTELNYDANKLPLGKLSKGTIARGFQALKDLAVHIGGSGVQSGAEVERLSNLYYSVIPHAFGRNRPPIIHDNDHLKKEIELLESLSDMKEAAAMLKNTLQDDGGIHKLDKQFQGLNMNEMSPIDHKSEEFMELEAYLNDSKGATHYMTYKVEDIFRIERQGEFERFEQSKFSKIASERRLLWHGSRVTNFAGILSQGLRIAPPEAPVSGYMFGKGIYLADMSSKSANYCCSYSSGGTALLLLCEAELGNPMYELTNASYNADEDARAKGMHSTWGKGMMGPSKWKDAKSVNRALSGCMMPDVSVTPGPTNVPNAYLQYNEYIAYDVAQVRLRYLFRVSM</sequence>
<proteinExistence type="inferred from homology"/>
<reference evidence="22" key="1">
    <citation type="submission" date="2020-06" db="EMBL/GenBank/DDBJ databases">
        <title>A chromosome-scale genome assembly of Talaromyces rugulosus W13939.</title>
        <authorList>
            <person name="Wang B."/>
            <person name="Guo L."/>
            <person name="Ye K."/>
            <person name="Wang L."/>
        </authorList>
    </citation>
    <scope>NUCLEOTIDE SEQUENCE [LARGE SCALE GENOMIC DNA]</scope>
    <source>
        <strain evidence="22">W13939</strain>
    </source>
</reference>
<dbReference type="InterPro" id="IPR008893">
    <property type="entry name" value="WGR_domain"/>
</dbReference>
<dbReference type="KEGG" id="trg:TRUGW13939_01194"/>
<dbReference type="GeneID" id="55988707"/>
<keyword evidence="3 15" id="KW-0808">Transferase</keyword>
<evidence type="ECO:0000259" key="18">
    <source>
        <dbReference type="PROSITE" id="PS51059"/>
    </source>
</evidence>
<dbReference type="InterPro" id="IPR001357">
    <property type="entry name" value="BRCT_dom"/>
</dbReference>
<dbReference type="SMART" id="SM00773">
    <property type="entry name" value="WGR"/>
    <property type="match status" value="1"/>
</dbReference>
<dbReference type="EC" id="2.4.2.-" evidence="15"/>
<feature type="region of interest" description="Disordered" evidence="16">
    <location>
        <begin position="104"/>
        <end position="157"/>
    </location>
</feature>
<keyword evidence="12" id="KW-0539">Nucleus</keyword>
<dbReference type="Pfam" id="PF00644">
    <property type="entry name" value="PARP"/>
    <property type="match status" value="1"/>
</dbReference>
<dbReference type="OrthoDB" id="2017365at2759"/>
<dbReference type="CDD" id="cd01437">
    <property type="entry name" value="parp_like"/>
    <property type="match status" value="1"/>
</dbReference>
<gene>
    <name evidence="21" type="ORF">TRUGW13939_01194</name>
</gene>
<evidence type="ECO:0000256" key="6">
    <source>
        <dbReference type="ARBA" id="ARBA00022737"/>
    </source>
</evidence>
<dbReference type="InterPro" id="IPR012317">
    <property type="entry name" value="Poly(ADP-ribose)pol_cat_dom"/>
</dbReference>
<dbReference type="CDD" id="cd07997">
    <property type="entry name" value="WGR_PARP"/>
    <property type="match status" value="1"/>
</dbReference>
<dbReference type="SUPFAM" id="SSF56399">
    <property type="entry name" value="ADP-ribosylation"/>
    <property type="match status" value="1"/>
</dbReference>
<keyword evidence="8" id="KW-0863">Zinc-finger</keyword>
<dbReference type="SUPFAM" id="SSF52113">
    <property type="entry name" value="BRCT domain"/>
    <property type="match status" value="1"/>
</dbReference>
<dbReference type="AlphaFoldDB" id="A0A7H8QKU1"/>
<evidence type="ECO:0000256" key="16">
    <source>
        <dbReference type="SAM" id="MobiDB-lite"/>
    </source>
</evidence>
<organism evidence="21 22">
    <name type="scientific">Talaromyces rugulosus</name>
    <name type="common">Penicillium rugulosum</name>
    <dbReference type="NCBI Taxonomy" id="121627"/>
    <lineage>
        <taxon>Eukaryota</taxon>
        <taxon>Fungi</taxon>
        <taxon>Dikarya</taxon>
        <taxon>Ascomycota</taxon>
        <taxon>Pezizomycotina</taxon>
        <taxon>Eurotiomycetes</taxon>
        <taxon>Eurotiomycetidae</taxon>
        <taxon>Eurotiales</taxon>
        <taxon>Trichocomaceae</taxon>
        <taxon>Talaromyces</taxon>
        <taxon>Talaromyces sect. Islandici</taxon>
    </lineage>
</organism>
<evidence type="ECO:0000256" key="14">
    <source>
        <dbReference type="ARBA" id="ARBA00033987"/>
    </source>
</evidence>
<keyword evidence="4" id="KW-0548">Nucleotidyltransferase</keyword>
<evidence type="ECO:0000259" key="20">
    <source>
        <dbReference type="PROSITE" id="PS51977"/>
    </source>
</evidence>
<dbReference type="FunFam" id="2.20.140.10:FF:000001">
    <property type="entry name" value="Poly [ADP-ribose] polymerase"/>
    <property type="match status" value="1"/>
</dbReference>